<dbReference type="RefSeq" id="WP_036939100.1">
    <property type="nucleotide sequence ID" value="NZ_JQKC01000008.1"/>
</dbReference>
<dbReference type="Gene3D" id="2.60.120.10">
    <property type="entry name" value="Jelly Rolls"/>
    <property type="match status" value="1"/>
</dbReference>
<feature type="domain" description="HTH araC/xylS-type" evidence="4">
    <location>
        <begin position="188"/>
        <end position="285"/>
    </location>
</feature>
<dbReference type="eggNOG" id="COG1917">
    <property type="taxonomic scope" value="Bacteria"/>
</dbReference>
<evidence type="ECO:0000256" key="2">
    <source>
        <dbReference type="ARBA" id="ARBA00023125"/>
    </source>
</evidence>
<dbReference type="InterPro" id="IPR003313">
    <property type="entry name" value="AraC-bd"/>
</dbReference>
<keyword evidence="6" id="KW-1185">Reference proteome</keyword>
<gene>
    <name evidence="5" type="ORF">Bccel_3303</name>
</gene>
<proteinExistence type="predicted"/>
<protein>
    <submittedName>
        <fullName evidence="5">Transcriptional regulator, AraC family</fullName>
    </submittedName>
</protein>
<dbReference type="Pfam" id="PF12833">
    <property type="entry name" value="HTH_18"/>
    <property type="match status" value="1"/>
</dbReference>
<dbReference type="InterPro" id="IPR009057">
    <property type="entry name" value="Homeodomain-like_sf"/>
</dbReference>
<dbReference type="PATRIC" id="fig|398512.5.peg.3461"/>
<dbReference type="InterPro" id="IPR018060">
    <property type="entry name" value="HTH_AraC"/>
</dbReference>
<dbReference type="Proteomes" id="UP000036923">
    <property type="component" value="Unassembled WGS sequence"/>
</dbReference>
<dbReference type="PANTHER" id="PTHR43280">
    <property type="entry name" value="ARAC-FAMILY TRANSCRIPTIONAL REGULATOR"/>
    <property type="match status" value="1"/>
</dbReference>
<keyword evidence="1" id="KW-0805">Transcription regulation</keyword>
<organism evidence="5 6">
    <name type="scientific">Pseudobacteroides cellulosolvens ATCC 35603 = DSM 2933</name>
    <dbReference type="NCBI Taxonomy" id="398512"/>
    <lineage>
        <taxon>Bacteria</taxon>
        <taxon>Bacillati</taxon>
        <taxon>Bacillota</taxon>
        <taxon>Clostridia</taxon>
        <taxon>Eubacteriales</taxon>
        <taxon>Oscillospiraceae</taxon>
        <taxon>Pseudobacteroides</taxon>
    </lineage>
</organism>
<dbReference type="InterPro" id="IPR018062">
    <property type="entry name" value="HTH_AraC-typ_CS"/>
</dbReference>
<comment type="caution">
    <text evidence="5">The sequence shown here is derived from an EMBL/GenBank/DDBJ whole genome shotgun (WGS) entry which is preliminary data.</text>
</comment>
<reference evidence="6" key="1">
    <citation type="submission" date="2015-07" db="EMBL/GenBank/DDBJ databases">
        <title>Near-Complete Genome Sequence of the Cellulolytic Bacterium Bacteroides (Pseudobacteroides) cellulosolvens ATCC 35603.</title>
        <authorList>
            <person name="Dassa B."/>
            <person name="Utturkar S.M."/>
            <person name="Klingeman D.M."/>
            <person name="Hurt R.A."/>
            <person name="Keller M."/>
            <person name="Xu J."/>
            <person name="Reddy Y.H.K."/>
            <person name="Borovok I."/>
            <person name="Grinberg I.R."/>
            <person name="Lamed R."/>
            <person name="Zhivin O."/>
            <person name="Bayer E.A."/>
            <person name="Brown S.D."/>
        </authorList>
    </citation>
    <scope>NUCLEOTIDE SEQUENCE [LARGE SCALE GENOMIC DNA]</scope>
    <source>
        <strain evidence="6">DSM 2933</strain>
    </source>
</reference>
<keyword evidence="3" id="KW-0804">Transcription</keyword>
<dbReference type="SUPFAM" id="SSF46689">
    <property type="entry name" value="Homeodomain-like"/>
    <property type="match status" value="2"/>
</dbReference>
<dbReference type="PROSITE" id="PS01124">
    <property type="entry name" value="HTH_ARAC_FAMILY_2"/>
    <property type="match status" value="1"/>
</dbReference>
<dbReference type="InterPro" id="IPR020449">
    <property type="entry name" value="Tscrpt_reg_AraC-type_HTH"/>
</dbReference>
<dbReference type="OrthoDB" id="2990361at2"/>
<evidence type="ECO:0000259" key="4">
    <source>
        <dbReference type="PROSITE" id="PS01124"/>
    </source>
</evidence>
<dbReference type="PANTHER" id="PTHR43280:SF34">
    <property type="entry name" value="ARAC-FAMILY TRANSCRIPTIONAL REGULATOR"/>
    <property type="match status" value="1"/>
</dbReference>
<dbReference type="SMART" id="SM00342">
    <property type="entry name" value="HTH_ARAC"/>
    <property type="match status" value="1"/>
</dbReference>
<evidence type="ECO:0000313" key="6">
    <source>
        <dbReference type="Proteomes" id="UP000036923"/>
    </source>
</evidence>
<dbReference type="AlphaFoldDB" id="A0A0L6JRL0"/>
<evidence type="ECO:0000256" key="3">
    <source>
        <dbReference type="ARBA" id="ARBA00023163"/>
    </source>
</evidence>
<evidence type="ECO:0000256" key="1">
    <source>
        <dbReference type="ARBA" id="ARBA00023015"/>
    </source>
</evidence>
<dbReference type="EMBL" id="LGTC01000001">
    <property type="protein sequence ID" value="KNY28032.1"/>
    <property type="molecule type" value="Genomic_DNA"/>
</dbReference>
<dbReference type="GO" id="GO:0043565">
    <property type="term" value="F:sequence-specific DNA binding"/>
    <property type="evidence" value="ECO:0007669"/>
    <property type="project" value="InterPro"/>
</dbReference>
<dbReference type="Pfam" id="PF02311">
    <property type="entry name" value="AraC_binding"/>
    <property type="match status" value="1"/>
</dbReference>
<dbReference type="STRING" id="398512.Bccel_3303"/>
<dbReference type="InterPro" id="IPR014710">
    <property type="entry name" value="RmlC-like_jellyroll"/>
</dbReference>
<evidence type="ECO:0000313" key="5">
    <source>
        <dbReference type="EMBL" id="KNY28032.1"/>
    </source>
</evidence>
<dbReference type="Gene3D" id="1.10.10.60">
    <property type="entry name" value="Homeodomain-like"/>
    <property type="match status" value="2"/>
</dbReference>
<dbReference type="eggNOG" id="COG2207">
    <property type="taxonomic scope" value="Bacteria"/>
</dbReference>
<keyword evidence="2" id="KW-0238">DNA-binding</keyword>
<dbReference type="InterPro" id="IPR037923">
    <property type="entry name" value="HTH-like"/>
</dbReference>
<dbReference type="SUPFAM" id="SSF51215">
    <property type="entry name" value="Regulatory protein AraC"/>
    <property type="match status" value="1"/>
</dbReference>
<name>A0A0L6JRL0_9FIRM</name>
<dbReference type="GO" id="GO:0003700">
    <property type="term" value="F:DNA-binding transcription factor activity"/>
    <property type="evidence" value="ECO:0007669"/>
    <property type="project" value="InterPro"/>
</dbReference>
<dbReference type="PROSITE" id="PS00041">
    <property type="entry name" value="HTH_ARAC_FAMILY_1"/>
    <property type="match status" value="1"/>
</dbReference>
<sequence>MKLPKQHFTFRQHMRTNDFELFHYNDSIPVEVDFHNHDFYEIYMFLSGSVTYVIEGKSYRLRPKDILIVNNKELHKAFIEEGVPYERIVIWINPDYIKSLCTDKTNLFIAFDSTSVNKYNLLRLNPDTSEYIYNIVEKLGIACSSIAFGNDMLKKAYLLELLIFLNRAFQMPMGKETQSDIIYNDKINNIIQYINDNLNGDVSLETLSSRFFLSKYHLLREFKKNTGYTVHRYIQQKRLIMARELLKHNKQVTEVCIQCGFGDYSNFIRAFRKEFGTSPKRYSKKL</sequence>
<accession>A0A0L6JRL0</accession>
<dbReference type="PRINTS" id="PR00032">
    <property type="entry name" value="HTHARAC"/>
</dbReference>